<evidence type="ECO:0008006" key="3">
    <source>
        <dbReference type="Google" id="ProtNLM"/>
    </source>
</evidence>
<protein>
    <recommendedName>
        <fullName evidence="3">DUF1839 family protein</fullName>
    </recommendedName>
</protein>
<name>A0ABN7YB19_9BURK</name>
<comment type="caution">
    <text evidence="1">The sequence shown here is derived from an EMBL/GenBank/DDBJ whole genome shotgun (WGS) entry which is preliminary data.</text>
</comment>
<gene>
    <name evidence="1" type="ORF">LMG21510_01410</name>
</gene>
<organism evidence="1 2">
    <name type="scientific">Cupriavidus respiraculi</name>
    <dbReference type="NCBI Taxonomy" id="195930"/>
    <lineage>
        <taxon>Bacteria</taxon>
        <taxon>Pseudomonadati</taxon>
        <taxon>Pseudomonadota</taxon>
        <taxon>Betaproteobacteria</taxon>
        <taxon>Burkholderiales</taxon>
        <taxon>Burkholderiaceae</taxon>
        <taxon>Cupriavidus</taxon>
    </lineage>
</organism>
<dbReference type="InterPro" id="IPR014989">
    <property type="entry name" value="DUF1839"/>
</dbReference>
<keyword evidence="2" id="KW-1185">Reference proteome</keyword>
<dbReference type="EMBL" id="CAJZAH010000001">
    <property type="protein sequence ID" value="CAG9169396.1"/>
    <property type="molecule type" value="Genomic_DNA"/>
</dbReference>
<evidence type="ECO:0000313" key="2">
    <source>
        <dbReference type="Proteomes" id="UP000721236"/>
    </source>
</evidence>
<dbReference type="Proteomes" id="UP000721236">
    <property type="component" value="Unassembled WGS sequence"/>
</dbReference>
<evidence type="ECO:0000313" key="1">
    <source>
        <dbReference type="EMBL" id="CAG9169396.1"/>
    </source>
</evidence>
<dbReference type="Pfam" id="PF08893">
    <property type="entry name" value="DUF1839"/>
    <property type="match status" value="1"/>
</dbReference>
<accession>A0ABN7YB19</accession>
<reference evidence="1 2" key="1">
    <citation type="submission" date="2021-08" db="EMBL/GenBank/DDBJ databases">
        <authorList>
            <person name="Peeters C."/>
        </authorList>
    </citation>
    <scope>NUCLEOTIDE SEQUENCE [LARGE SCALE GENOMIC DNA]</scope>
    <source>
        <strain evidence="1 2">LMG 21510</strain>
    </source>
</reference>
<sequence length="330" mass="37119">MFDDMRALTQAIHSAHALHTDNAVWPQANAYVDVWIELLHGWELDPVAALPFTVAQDFEGDQFTLSKYPAEDLERVYGVVVQELALYDGLERHVATQTARGNVVLLEVDGFYLPDTYATWYRREHAKTTIGIDVLMPEARGVGYYHNDGYHVARGDDYAGLFRLLPELAALPDMLAPYAEVVRRRFPALSGTMQLRASLALLRRHLARRPRNNPLSAYRTVFPEHLDALLAGGEVAFHPYAFHMLRQLGANFEMLGRYLRWLAQHGQPVPASIAAACQRLASEAMVMQFRLVRAILSRRPDACQDCFDQMEASYEAVVPALCAYLGEGDS</sequence>
<proteinExistence type="predicted"/>
<dbReference type="RefSeq" id="WP_222209092.1">
    <property type="nucleotide sequence ID" value="NZ_CAJZAH010000001.1"/>
</dbReference>